<evidence type="ECO:0008006" key="5">
    <source>
        <dbReference type="Google" id="ProtNLM"/>
    </source>
</evidence>
<dbReference type="AlphaFoldDB" id="A0A1F7URP5"/>
<dbReference type="EMBL" id="MGEJ01000012">
    <property type="protein sequence ID" value="OGL80961.1"/>
    <property type="molecule type" value="Genomic_DNA"/>
</dbReference>
<feature type="region of interest" description="Disordered" evidence="1">
    <location>
        <begin position="20"/>
        <end position="50"/>
    </location>
</feature>
<dbReference type="PROSITE" id="PS51257">
    <property type="entry name" value="PROKAR_LIPOPROTEIN"/>
    <property type="match status" value="1"/>
</dbReference>
<proteinExistence type="predicted"/>
<evidence type="ECO:0000256" key="2">
    <source>
        <dbReference type="SAM" id="SignalP"/>
    </source>
</evidence>
<organism evidence="3 4">
    <name type="scientific">Candidatus Uhrbacteria bacterium RIFCSPLOWO2_01_FULL_47_24</name>
    <dbReference type="NCBI Taxonomy" id="1802401"/>
    <lineage>
        <taxon>Bacteria</taxon>
        <taxon>Candidatus Uhriibacteriota</taxon>
    </lineage>
</organism>
<name>A0A1F7URP5_9BACT</name>
<comment type="caution">
    <text evidence="3">The sequence shown here is derived from an EMBL/GenBank/DDBJ whole genome shotgun (WGS) entry which is preliminary data.</text>
</comment>
<feature type="signal peptide" evidence="2">
    <location>
        <begin position="1"/>
        <end position="21"/>
    </location>
</feature>
<evidence type="ECO:0000256" key="1">
    <source>
        <dbReference type="SAM" id="MobiDB-lite"/>
    </source>
</evidence>
<protein>
    <recommendedName>
        <fullName evidence="5">Lipoprotein</fullName>
    </recommendedName>
</protein>
<sequence>MKKIFFPLAIIMLLGAGCLRATPQPPTPTGPTIPSLPSSQPTKQDFPDRLDEGLNDLKLLEDIK</sequence>
<dbReference type="STRING" id="1802401.A3B21_03270"/>
<accession>A0A1F7URP5</accession>
<keyword evidence="2" id="KW-0732">Signal</keyword>
<dbReference type="Proteomes" id="UP000176897">
    <property type="component" value="Unassembled WGS sequence"/>
</dbReference>
<feature type="chain" id="PRO_5009533117" description="Lipoprotein" evidence="2">
    <location>
        <begin position="22"/>
        <end position="64"/>
    </location>
</feature>
<reference evidence="3 4" key="1">
    <citation type="journal article" date="2016" name="Nat. Commun.">
        <title>Thousands of microbial genomes shed light on interconnected biogeochemical processes in an aquifer system.</title>
        <authorList>
            <person name="Anantharaman K."/>
            <person name="Brown C.T."/>
            <person name="Hug L.A."/>
            <person name="Sharon I."/>
            <person name="Castelle C.J."/>
            <person name="Probst A.J."/>
            <person name="Thomas B.C."/>
            <person name="Singh A."/>
            <person name="Wilkins M.J."/>
            <person name="Karaoz U."/>
            <person name="Brodie E.L."/>
            <person name="Williams K.H."/>
            <person name="Hubbard S.S."/>
            <person name="Banfield J.F."/>
        </authorList>
    </citation>
    <scope>NUCLEOTIDE SEQUENCE [LARGE SCALE GENOMIC DNA]</scope>
</reference>
<gene>
    <name evidence="3" type="ORF">A3B21_03270</name>
</gene>
<evidence type="ECO:0000313" key="4">
    <source>
        <dbReference type="Proteomes" id="UP000176897"/>
    </source>
</evidence>
<evidence type="ECO:0000313" key="3">
    <source>
        <dbReference type="EMBL" id="OGL80961.1"/>
    </source>
</evidence>